<comment type="caution">
    <text evidence="1">The sequence shown here is derived from an EMBL/GenBank/DDBJ whole genome shotgun (WGS) entry which is preliminary data.</text>
</comment>
<keyword evidence="2" id="KW-1185">Reference proteome</keyword>
<evidence type="ECO:0000313" key="1">
    <source>
        <dbReference type="EMBL" id="OSJ24331.1"/>
    </source>
</evidence>
<dbReference type="Proteomes" id="UP000193884">
    <property type="component" value="Unassembled WGS sequence"/>
</dbReference>
<organism evidence="1 2">
    <name type="scientific">Bradyrhizobium canariense</name>
    <dbReference type="NCBI Taxonomy" id="255045"/>
    <lineage>
        <taxon>Bacteria</taxon>
        <taxon>Pseudomonadati</taxon>
        <taxon>Pseudomonadota</taxon>
        <taxon>Alphaproteobacteria</taxon>
        <taxon>Hyphomicrobiales</taxon>
        <taxon>Nitrobacteraceae</taxon>
        <taxon>Bradyrhizobium</taxon>
    </lineage>
</organism>
<name>A0ABX3WX97_9BRAD</name>
<evidence type="ECO:0008006" key="3">
    <source>
        <dbReference type="Google" id="ProtNLM"/>
    </source>
</evidence>
<gene>
    <name evidence="1" type="ORF">BST63_27410</name>
</gene>
<sequence>MAKTAAKKKGEGAPPRADGRKALLLYLHPEVTLALKKAALEVSKPAYEVAEGAIKEWLRRRK</sequence>
<reference evidence="1 2" key="1">
    <citation type="submission" date="2017-03" db="EMBL/GenBank/DDBJ databases">
        <title>Whole genome sequences of fourteen strains of Bradyrhizobium canariense and one strain of Bradyrhizobium japonicum isolated from Lupinus (Papilionoideae: Genisteae) species in Algeria.</title>
        <authorList>
            <person name="Crovadore J."/>
            <person name="Chekireb D."/>
            <person name="Brachmann A."/>
            <person name="Chablais R."/>
            <person name="Cochard B."/>
            <person name="Lefort F."/>
        </authorList>
    </citation>
    <scope>NUCLEOTIDE SEQUENCE [LARGE SCALE GENOMIC DNA]</scope>
    <source>
        <strain evidence="1 2">UBMAN05</strain>
    </source>
</reference>
<accession>A0ABX3WX97</accession>
<protein>
    <recommendedName>
        <fullName evidence="3">CopG family transcriptional regulator</fullName>
    </recommendedName>
</protein>
<evidence type="ECO:0000313" key="2">
    <source>
        <dbReference type="Proteomes" id="UP000193884"/>
    </source>
</evidence>
<dbReference type="EMBL" id="NAFK01000172">
    <property type="protein sequence ID" value="OSJ24331.1"/>
    <property type="molecule type" value="Genomic_DNA"/>
</dbReference>
<proteinExistence type="predicted"/>